<dbReference type="GO" id="GO:0003676">
    <property type="term" value="F:nucleic acid binding"/>
    <property type="evidence" value="ECO:0007669"/>
    <property type="project" value="InterPro"/>
</dbReference>
<proteinExistence type="predicted"/>
<evidence type="ECO:0000259" key="1">
    <source>
        <dbReference type="Pfam" id="PF13456"/>
    </source>
</evidence>
<dbReference type="CDD" id="cd06222">
    <property type="entry name" value="RNase_H_like"/>
    <property type="match status" value="1"/>
</dbReference>
<dbReference type="InterPro" id="IPR052929">
    <property type="entry name" value="RNase_H-like_EbsB-rel"/>
</dbReference>
<dbReference type="EMBL" id="QGKY02001015">
    <property type="protein sequence ID" value="KAF2574100.1"/>
    <property type="molecule type" value="Genomic_DNA"/>
</dbReference>
<gene>
    <name evidence="2" type="ORF">F2Q70_00006583</name>
</gene>
<sequence>MSSDASIQKPIIMVSSSVKANGQWVSRFTLQEEYHNHPVECHDNEQSLTTNVTRFLLAYGKHKTRLKAYFDTKEWSEAYQFLDKDADRPELRRGMEHQRNKWTKSPTGFVKCNYDEAYNNTETEARTDWIIRDDLGIIKGAAHASNQQPKTVLERKLQTLVLAMMNCWSKGYGHVIFEGDSINAMKLANGKIKNIDVMNCIRDIWK</sequence>
<name>A0A8S9IVY1_BRACR</name>
<accession>A0A8S9IVY1</accession>
<reference evidence="2" key="1">
    <citation type="submission" date="2019-12" db="EMBL/GenBank/DDBJ databases">
        <title>Genome sequencing and annotation of Brassica cretica.</title>
        <authorList>
            <person name="Studholme D.J."/>
            <person name="Sarris P.F."/>
        </authorList>
    </citation>
    <scope>NUCLEOTIDE SEQUENCE</scope>
    <source>
        <strain evidence="2">PFS-102/07</strain>
        <tissue evidence="2">Leaf</tissue>
    </source>
</reference>
<protein>
    <recommendedName>
        <fullName evidence="1">RNase H type-1 domain-containing protein</fullName>
    </recommendedName>
</protein>
<dbReference type="PANTHER" id="PTHR47074:SF78">
    <property type="entry name" value="GB|AAF30348.1-RELATED"/>
    <property type="match status" value="1"/>
</dbReference>
<feature type="domain" description="RNase H type-1" evidence="1">
    <location>
        <begin position="113"/>
        <end position="206"/>
    </location>
</feature>
<dbReference type="PANTHER" id="PTHR47074">
    <property type="entry name" value="BNAC02G40300D PROTEIN"/>
    <property type="match status" value="1"/>
</dbReference>
<dbReference type="AlphaFoldDB" id="A0A8S9IVY1"/>
<comment type="caution">
    <text evidence="2">The sequence shown here is derived from an EMBL/GenBank/DDBJ whole genome shotgun (WGS) entry which is preliminary data.</text>
</comment>
<dbReference type="InterPro" id="IPR002156">
    <property type="entry name" value="RNaseH_domain"/>
</dbReference>
<dbReference type="GO" id="GO:0004523">
    <property type="term" value="F:RNA-DNA hybrid ribonuclease activity"/>
    <property type="evidence" value="ECO:0007669"/>
    <property type="project" value="InterPro"/>
</dbReference>
<evidence type="ECO:0000313" key="2">
    <source>
        <dbReference type="EMBL" id="KAF2574100.1"/>
    </source>
</evidence>
<organism evidence="2">
    <name type="scientific">Brassica cretica</name>
    <name type="common">Mustard</name>
    <dbReference type="NCBI Taxonomy" id="69181"/>
    <lineage>
        <taxon>Eukaryota</taxon>
        <taxon>Viridiplantae</taxon>
        <taxon>Streptophyta</taxon>
        <taxon>Embryophyta</taxon>
        <taxon>Tracheophyta</taxon>
        <taxon>Spermatophyta</taxon>
        <taxon>Magnoliopsida</taxon>
        <taxon>eudicotyledons</taxon>
        <taxon>Gunneridae</taxon>
        <taxon>Pentapetalae</taxon>
        <taxon>rosids</taxon>
        <taxon>malvids</taxon>
        <taxon>Brassicales</taxon>
        <taxon>Brassicaceae</taxon>
        <taxon>Brassiceae</taxon>
        <taxon>Brassica</taxon>
    </lineage>
</organism>
<dbReference type="Pfam" id="PF13456">
    <property type="entry name" value="RVT_3"/>
    <property type="match status" value="1"/>
</dbReference>
<dbReference type="InterPro" id="IPR044730">
    <property type="entry name" value="RNase_H-like_dom_plant"/>
</dbReference>